<dbReference type="KEGG" id="ttf:THTE_2389"/>
<dbReference type="AlphaFoldDB" id="A0A286RGA1"/>
<dbReference type="Proteomes" id="UP000215086">
    <property type="component" value="Chromosome"/>
</dbReference>
<feature type="coiled-coil region" evidence="1">
    <location>
        <begin position="93"/>
        <end position="120"/>
    </location>
</feature>
<feature type="compositionally biased region" description="Polar residues" evidence="2">
    <location>
        <begin position="148"/>
        <end position="159"/>
    </location>
</feature>
<feature type="compositionally biased region" description="Low complexity" evidence="2">
    <location>
        <begin position="28"/>
        <end position="60"/>
    </location>
</feature>
<evidence type="ECO:0000313" key="3">
    <source>
        <dbReference type="EMBL" id="ASV74991.1"/>
    </source>
</evidence>
<sequence length="159" mass="16997">MNLRVWMIALVLIVGAALSGNHINSAVAESGGPSAAPPAAQAQGNPQAGQPAATQPPSAAAEKESVPPFRPRLPAYYGRVVDEKQRQKIYDIQRKYHAQIAELQRQLEKLIAQRDAEIEAVLTPEQKAEIQKMREGAAARRSNSAASQGEQSAAPSAQP</sequence>
<proteinExistence type="predicted"/>
<keyword evidence="1" id="KW-0175">Coiled coil</keyword>
<accession>A0A286RGA1</accession>
<evidence type="ECO:0000256" key="2">
    <source>
        <dbReference type="SAM" id="MobiDB-lite"/>
    </source>
</evidence>
<feature type="compositionally biased region" description="Basic and acidic residues" evidence="2">
    <location>
        <begin position="127"/>
        <end position="138"/>
    </location>
</feature>
<dbReference type="EMBL" id="CP018477">
    <property type="protein sequence ID" value="ASV74991.1"/>
    <property type="molecule type" value="Genomic_DNA"/>
</dbReference>
<protein>
    <submittedName>
        <fullName evidence="3">Uncharacterized protein</fullName>
    </submittedName>
</protein>
<feature type="region of interest" description="Disordered" evidence="2">
    <location>
        <begin position="127"/>
        <end position="159"/>
    </location>
</feature>
<feature type="region of interest" description="Disordered" evidence="2">
    <location>
        <begin position="28"/>
        <end position="74"/>
    </location>
</feature>
<gene>
    <name evidence="3" type="ORF">THTE_2389</name>
</gene>
<evidence type="ECO:0000313" key="4">
    <source>
        <dbReference type="Proteomes" id="UP000215086"/>
    </source>
</evidence>
<organism evidence="3 4">
    <name type="scientific">Thermogutta terrifontis</name>
    <dbReference type="NCBI Taxonomy" id="1331910"/>
    <lineage>
        <taxon>Bacteria</taxon>
        <taxon>Pseudomonadati</taxon>
        <taxon>Planctomycetota</taxon>
        <taxon>Planctomycetia</taxon>
        <taxon>Pirellulales</taxon>
        <taxon>Thermoguttaceae</taxon>
        <taxon>Thermogutta</taxon>
    </lineage>
</organism>
<reference evidence="3 4" key="1">
    <citation type="journal article" name="Front. Microbiol.">
        <title>Sugar Metabolism of the First Thermophilic Planctomycete Thermogutta terrifontis: Comparative Genomic and Transcriptomic Approaches.</title>
        <authorList>
            <person name="Elcheninov A.G."/>
            <person name="Menzel P."/>
            <person name="Gudbergsdottir S.R."/>
            <person name="Slesarev A.I."/>
            <person name="Kadnikov V.V."/>
            <person name="Krogh A."/>
            <person name="Bonch-Osmolovskaya E.A."/>
            <person name="Peng X."/>
            <person name="Kublanov I.V."/>
        </authorList>
    </citation>
    <scope>NUCLEOTIDE SEQUENCE [LARGE SCALE GENOMIC DNA]</scope>
    <source>
        <strain evidence="3 4">R1</strain>
    </source>
</reference>
<keyword evidence="4" id="KW-1185">Reference proteome</keyword>
<evidence type="ECO:0000256" key="1">
    <source>
        <dbReference type="SAM" id="Coils"/>
    </source>
</evidence>
<name>A0A286RGA1_9BACT</name>